<dbReference type="Pfam" id="PF05960">
    <property type="entry name" value="DUF885"/>
    <property type="match status" value="1"/>
</dbReference>
<name>A0A9D2MXR1_9FIRM</name>
<reference evidence="3" key="2">
    <citation type="submission" date="2021-04" db="EMBL/GenBank/DDBJ databases">
        <authorList>
            <person name="Gilroy R."/>
        </authorList>
    </citation>
    <scope>NUCLEOTIDE SEQUENCE</scope>
    <source>
        <strain evidence="3">CHK180-15479</strain>
    </source>
</reference>
<comment type="caution">
    <text evidence="3">The sequence shown here is derived from an EMBL/GenBank/DDBJ whole genome shotgun (WGS) entry which is preliminary data.</text>
</comment>
<proteinExistence type="predicted"/>
<protein>
    <submittedName>
        <fullName evidence="3">DUF885 domain-containing protein</fullName>
    </submittedName>
</protein>
<evidence type="ECO:0000256" key="1">
    <source>
        <dbReference type="SAM" id="MobiDB-lite"/>
    </source>
</evidence>
<dbReference type="PANTHER" id="PTHR33361">
    <property type="entry name" value="GLR0591 PROTEIN"/>
    <property type="match status" value="1"/>
</dbReference>
<dbReference type="Proteomes" id="UP000823910">
    <property type="component" value="Unassembled WGS sequence"/>
</dbReference>
<accession>A0A9D2MXR1</accession>
<dbReference type="EMBL" id="DWWT01000011">
    <property type="protein sequence ID" value="HJC05110.1"/>
    <property type="molecule type" value="Genomic_DNA"/>
</dbReference>
<sequence>MKTFKSAYLRLIACLLLSLCLLTGCLGQGTAASLPQTAEQTAQAADGSQAGPSGPENAASGLSQADEESAQGYEEYSQDALSVQSDFDQLTDDLFREEAAASALTLHYTLADPAAYGITDYDRTLGTVSLEDSQETVTEAKELLEKLDGIDSRSLREDQRLTYTILSSYLNYLLAGEGLELYEKPLSSSLGIQAQLPLLLAEYAFYTPQDVEDYLTLLSSIGPYYESILSFENERAEAGLGMSDGAIDRVIESCNAYLLDADHSFMAETFDERLEGLAGLTEEEKAAYKERNRQAINECFVPAYQSMIDGLTQLKGTGKNDMGLSHFSQGKAYYEYLVNLYTGTSYNDVQSLKQAIHARMAKDLMEAGRYLNEDPTLADQASDYQFSLTEPEAILEDLAAQCQQDFPPIGEYECHIKDVPKALEGILSPAFYLTVPIDRPEDNSIYINNGSTDAFQQLYTTMAHEGYPGHMYQTLYFNSHNTCNLRKLLSFTSYTEGWATYVEYYSYGLNNGLDADLAQVLRYNSSFTLALYAAMDIYIHYDGWSMEQIGDYLETILGISDPEVTSEVYYQIVDNPVNYLEYYVGYMEIMDMREQAEETLGNDFSALEFNRFLLDIGPAPFRVIKPYFNEWLVQQQA</sequence>
<feature type="signal peptide" evidence="2">
    <location>
        <begin position="1"/>
        <end position="31"/>
    </location>
</feature>
<gene>
    <name evidence="3" type="ORF">H9704_02990</name>
</gene>
<feature type="chain" id="PRO_5038449931" evidence="2">
    <location>
        <begin position="32"/>
        <end position="637"/>
    </location>
</feature>
<dbReference type="AlphaFoldDB" id="A0A9D2MXR1"/>
<reference evidence="3" key="1">
    <citation type="journal article" date="2021" name="PeerJ">
        <title>Extensive microbial diversity within the chicken gut microbiome revealed by metagenomics and culture.</title>
        <authorList>
            <person name="Gilroy R."/>
            <person name="Ravi A."/>
            <person name="Getino M."/>
            <person name="Pursley I."/>
            <person name="Horton D.L."/>
            <person name="Alikhan N.F."/>
            <person name="Baker D."/>
            <person name="Gharbi K."/>
            <person name="Hall N."/>
            <person name="Watson M."/>
            <person name="Adriaenssens E.M."/>
            <person name="Foster-Nyarko E."/>
            <person name="Jarju S."/>
            <person name="Secka A."/>
            <person name="Antonio M."/>
            <person name="Oren A."/>
            <person name="Chaudhuri R.R."/>
            <person name="La Ragione R."/>
            <person name="Hildebrand F."/>
            <person name="Pallen M.J."/>
        </authorList>
    </citation>
    <scope>NUCLEOTIDE SEQUENCE</scope>
    <source>
        <strain evidence="3">CHK180-15479</strain>
    </source>
</reference>
<organism evidence="3 4">
    <name type="scientific">Candidatus Enterocloster excrementipullorum</name>
    <dbReference type="NCBI Taxonomy" id="2838559"/>
    <lineage>
        <taxon>Bacteria</taxon>
        <taxon>Bacillati</taxon>
        <taxon>Bacillota</taxon>
        <taxon>Clostridia</taxon>
        <taxon>Lachnospirales</taxon>
        <taxon>Lachnospiraceae</taxon>
        <taxon>Enterocloster</taxon>
    </lineage>
</organism>
<evidence type="ECO:0000313" key="3">
    <source>
        <dbReference type="EMBL" id="HJC05110.1"/>
    </source>
</evidence>
<dbReference type="InterPro" id="IPR010281">
    <property type="entry name" value="DUF885"/>
</dbReference>
<dbReference type="PANTHER" id="PTHR33361:SF2">
    <property type="entry name" value="DUF885 DOMAIN-CONTAINING PROTEIN"/>
    <property type="match status" value="1"/>
</dbReference>
<evidence type="ECO:0000313" key="4">
    <source>
        <dbReference type="Proteomes" id="UP000823910"/>
    </source>
</evidence>
<keyword evidence="2" id="KW-0732">Signal</keyword>
<evidence type="ECO:0000256" key="2">
    <source>
        <dbReference type="SAM" id="SignalP"/>
    </source>
</evidence>
<feature type="region of interest" description="Disordered" evidence="1">
    <location>
        <begin position="38"/>
        <end position="75"/>
    </location>
</feature>
<dbReference type="PROSITE" id="PS51257">
    <property type="entry name" value="PROKAR_LIPOPROTEIN"/>
    <property type="match status" value="1"/>
</dbReference>